<organism evidence="3 4">
    <name type="scientific">Modicella reniformis</name>
    <dbReference type="NCBI Taxonomy" id="1440133"/>
    <lineage>
        <taxon>Eukaryota</taxon>
        <taxon>Fungi</taxon>
        <taxon>Fungi incertae sedis</taxon>
        <taxon>Mucoromycota</taxon>
        <taxon>Mortierellomycotina</taxon>
        <taxon>Mortierellomycetes</taxon>
        <taxon>Mortierellales</taxon>
        <taxon>Mortierellaceae</taxon>
        <taxon>Modicella</taxon>
    </lineage>
</organism>
<feature type="non-terminal residue" evidence="3">
    <location>
        <position position="1"/>
    </location>
</feature>
<reference evidence="3" key="1">
    <citation type="journal article" date="2020" name="Fungal Divers.">
        <title>Resolving the Mortierellaceae phylogeny through synthesis of multi-gene phylogenetics and phylogenomics.</title>
        <authorList>
            <person name="Vandepol N."/>
            <person name="Liber J."/>
            <person name="Desiro A."/>
            <person name="Na H."/>
            <person name="Kennedy M."/>
            <person name="Barry K."/>
            <person name="Grigoriev I.V."/>
            <person name="Miller A.N."/>
            <person name="O'Donnell K."/>
            <person name="Stajich J.E."/>
            <person name="Bonito G."/>
        </authorList>
    </citation>
    <scope>NUCLEOTIDE SEQUENCE</scope>
    <source>
        <strain evidence="3">MES-2147</strain>
    </source>
</reference>
<dbReference type="Proteomes" id="UP000749646">
    <property type="component" value="Unassembled WGS sequence"/>
</dbReference>
<dbReference type="PROSITE" id="PS50097">
    <property type="entry name" value="BTB"/>
    <property type="match status" value="1"/>
</dbReference>
<comment type="caution">
    <text evidence="3">The sequence shown here is derived from an EMBL/GenBank/DDBJ whole genome shotgun (WGS) entry which is preliminary data.</text>
</comment>
<dbReference type="InterPro" id="IPR011333">
    <property type="entry name" value="SKP1/BTB/POZ_sf"/>
</dbReference>
<keyword evidence="4" id="KW-1185">Reference proteome</keyword>
<evidence type="ECO:0000259" key="2">
    <source>
        <dbReference type="PROSITE" id="PS50097"/>
    </source>
</evidence>
<dbReference type="SUPFAM" id="SSF54695">
    <property type="entry name" value="POZ domain"/>
    <property type="match status" value="1"/>
</dbReference>
<feature type="domain" description="BTB" evidence="2">
    <location>
        <begin position="367"/>
        <end position="445"/>
    </location>
</feature>
<dbReference type="SMART" id="SM00225">
    <property type="entry name" value="BTB"/>
    <property type="match status" value="1"/>
</dbReference>
<evidence type="ECO:0000313" key="4">
    <source>
        <dbReference type="Proteomes" id="UP000749646"/>
    </source>
</evidence>
<dbReference type="AlphaFoldDB" id="A0A9P6MF65"/>
<keyword evidence="1" id="KW-0175">Coiled coil</keyword>
<dbReference type="CDD" id="cd18186">
    <property type="entry name" value="BTB_POZ_ZBTB_KLHL-like"/>
    <property type="match status" value="1"/>
</dbReference>
<proteinExistence type="predicted"/>
<dbReference type="EMBL" id="JAAAHW010001178">
    <property type="protein sequence ID" value="KAF9996371.1"/>
    <property type="molecule type" value="Genomic_DNA"/>
</dbReference>
<evidence type="ECO:0000313" key="3">
    <source>
        <dbReference type="EMBL" id="KAF9996371.1"/>
    </source>
</evidence>
<sequence length="594" mass="68358">CTGAVRAAYVEVFREIIRIAALAGRKATPTAARDLLQNKRFILARDGSLRSSKALFDAHDTLCTTIFEDMPSKFPDQSIWDLVWQAKKHLFLFRDSKDPVVVRECAMHVLDMTKGLTQLPSEVVRSRAVTLVNFIYKNENQNNWLDSQWKIVPAEVSTNSPHDEYIPEVPPYQSFDELMDLIWHEVVWTQCAFFPDNLKPSQQFKKRYPTVGTPTPEVVVEHLKVLVTQLAKTWTSVDKQLAFRSSLFTVYQVLDEFAGHNGDELAVLLENELKQPYIINGYDADLKDPDSWLWPHQLMLDIENPIHHFFTVPRRLQPYRRFLVAAGAQQMQAVEGRVEVPEGRRVGDIETRLLNCFEAQDQHSGFMDVRFKFSSGRQIIAHKFVLVHANEYFTRRFTGVWAEHTTREASDPGVAVIDLSKQEETYEAFYGLLHHFYNDRLIITNGPAIPASEVTEMDSDAKGVDNPDELRDRVQYLMELLQLSNRYETNRLKALIAYEVVSKKMVIHGNVFSVREHAQLAECKDILEHCEKYLRKNLSSVRTYLNGELEVYRGSLRSLTGDVAGAKRVELKEEIEELESNLKVLGELRAEKKR</sequence>
<feature type="coiled-coil region" evidence="1">
    <location>
        <begin position="561"/>
        <end position="588"/>
    </location>
</feature>
<evidence type="ECO:0000256" key="1">
    <source>
        <dbReference type="SAM" id="Coils"/>
    </source>
</evidence>
<protein>
    <recommendedName>
        <fullName evidence="2">BTB domain-containing protein</fullName>
    </recommendedName>
</protein>
<accession>A0A9P6MF65</accession>
<dbReference type="InterPro" id="IPR000210">
    <property type="entry name" value="BTB/POZ_dom"/>
</dbReference>
<dbReference type="Pfam" id="PF00651">
    <property type="entry name" value="BTB"/>
    <property type="match status" value="1"/>
</dbReference>
<dbReference type="Gene3D" id="3.30.710.10">
    <property type="entry name" value="Potassium Channel Kv1.1, Chain A"/>
    <property type="match status" value="1"/>
</dbReference>
<name>A0A9P6MF65_9FUNG</name>
<dbReference type="OrthoDB" id="1262810at2759"/>
<dbReference type="PANTHER" id="PTHR24413">
    <property type="entry name" value="SPECKLE-TYPE POZ PROTEIN"/>
    <property type="match status" value="1"/>
</dbReference>
<gene>
    <name evidence="3" type="ORF">BGZ65_008040</name>
</gene>